<proteinExistence type="predicted"/>
<feature type="non-terminal residue" evidence="2">
    <location>
        <position position="299"/>
    </location>
</feature>
<keyword evidence="3" id="KW-1185">Reference proteome</keyword>
<dbReference type="AlphaFoldDB" id="A0AA36CJB2"/>
<accession>A0AA36CJB2</accession>
<protein>
    <submittedName>
        <fullName evidence="2">Uncharacterized protein</fullName>
    </submittedName>
</protein>
<gene>
    <name evidence="2" type="ORF">MSPICULIGERA_LOCUS7900</name>
</gene>
<evidence type="ECO:0000313" key="2">
    <source>
        <dbReference type="EMBL" id="CAJ0569419.1"/>
    </source>
</evidence>
<comment type="caution">
    <text evidence="2">The sequence shown here is derived from an EMBL/GenBank/DDBJ whole genome shotgun (WGS) entry which is preliminary data.</text>
</comment>
<dbReference type="EMBL" id="CATQJA010002028">
    <property type="protein sequence ID" value="CAJ0569419.1"/>
    <property type="molecule type" value="Genomic_DNA"/>
</dbReference>
<organism evidence="2 3">
    <name type="scientific">Mesorhabditis spiculigera</name>
    <dbReference type="NCBI Taxonomy" id="96644"/>
    <lineage>
        <taxon>Eukaryota</taxon>
        <taxon>Metazoa</taxon>
        <taxon>Ecdysozoa</taxon>
        <taxon>Nematoda</taxon>
        <taxon>Chromadorea</taxon>
        <taxon>Rhabditida</taxon>
        <taxon>Rhabditina</taxon>
        <taxon>Rhabditomorpha</taxon>
        <taxon>Rhabditoidea</taxon>
        <taxon>Rhabditidae</taxon>
        <taxon>Mesorhabditinae</taxon>
        <taxon>Mesorhabditis</taxon>
    </lineage>
</organism>
<dbReference type="Proteomes" id="UP001177023">
    <property type="component" value="Unassembled WGS sequence"/>
</dbReference>
<reference evidence="2" key="1">
    <citation type="submission" date="2023-06" db="EMBL/GenBank/DDBJ databases">
        <authorList>
            <person name="Delattre M."/>
        </authorList>
    </citation>
    <scope>NUCLEOTIDE SEQUENCE</scope>
    <source>
        <strain evidence="2">AF72</strain>
    </source>
</reference>
<feature type="region of interest" description="Disordered" evidence="1">
    <location>
        <begin position="277"/>
        <end position="299"/>
    </location>
</feature>
<sequence length="299" mass="34372">MLLFIFNGTPELPSISVSVSLDREGTIDRDFSLAYSETRSVDAPPGEDSYERNITLRMPGGSDAQSRLLDKLTRGVRCREFYPAQAPPQLTALPMFCRGNLAIHPELGPETRLGERYFEMDSWMWPGLKPDQAYLFSRDLRPEEYLDIYLDAFQKLINCPVVRLMQCYENEAECIDALPTIQQLFEAIIQAPRIEREDGRRLVDMPELAARYATMMKAVRAVMDSRQPNDVPLYQADLPSPRIYYTVPRTPTTANLIIAQNYASPWQVYAQILQSNTRDRNETMPPLRRLWPRPTDDAM</sequence>
<evidence type="ECO:0000256" key="1">
    <source>
        <dbReference type="SAM" id="MobiDB-lite"/>
    </source>
</evidence>
<name>A0AA36CJB2_9BILA</name>
<evidence type="ECO:0000313" key="3">
    <source>
        <dbReference type="Proteomes" id="UP001177023"/>
    </source>
</evidence>